<feature type="binding site" evidence="7">
    <location>
        <position position="468"/>
    </location>
    <ligand>
        <name>deamido-NAD(+)</name>
        <dbReference type="ChEBI" id="CHEBI:58437"/>
        <note>ligand shared between two neighboring subunits</note>
    </ligand>
</feature>
<keyword evidence="5 7" id="KW-0067">ATP-binding</keyword>
<dbReference type="RefSeq" id="WP_146397596.1">
    <property type="nucleotide sequence ID" value="NZ_SJPQ01000001.1"/>
</dbReference>
<dbReference type="InterPro" id="IPR014445">
    <property type="entry name" value="Gln-dep_NAD_synthase"/>
</dbReference>
<feature type="binding site" evidence="7">
    <location>
        <position position="492"/>
    </location>
    <ligand>
        <name>ATP</name>
        <dbReference type="ChEBI" id="CHEBI:30616"/>
    </ligand>
</feature>
<gene>
    <name evidence="7 12" type="primary">nadE</name>
    <name evidence="12" type="ORF">Mal64_09880</name>
</gene>
<organism evidence="12 13">
    <name type="scientific">Pseudobythopirellula maris</name>
    <dbReference type="NCBI Taxonomy" id="2527991"/>
    <lineage>
        <taxon>Bacteria</taxon>
        <taxon>Pseudomonadati</taxon>
        <taxon>Planctomycetota</taxon>
        <taxon>Planctomycetia</taxon>
        <taxon>Pirellulales</taxon>
        <taxon>Lacipirellulaceae</taxon>
        <taxon>Pseudobythopirellula</taxon>
    </lineage>
</organism>
<comment type="catalytic activity">
    <reaction evidence="7 8">
        <text>deamido-NAD(+) + L-glutamine + ATP + H2O = L-glutamate + AMP + diphosphate + NAD(+) + H(+)</text>
        <dbReference type="Rhea" id="RHEA:24384"/>
        <dbReference type="ChEBI" id="CHEBI:15377"/>
        <dbReference type="ChEBI" id="CHEBI:15378"/>
        <dbReference type="ChEBI" id="CHEBI:29985"/>
        <dbReference type="ChEBI" id="CHEBI:30616"/>
        <dbReference type="ChEBI" id="CHEBI:33019"/>
        <dbReference type="ChEBI" id="CHEBI:57540"/>
        <dbReference type="ChEBI" id="CHEBI:58359"/>
        <dbReference type="ChEBI" id="CHEBI:58437"/>
        <dbReference type="ChEBI" id="CHEBI:456215"/>
        <dbReference type="EC" id="6.3.5.1"/>
    </reaction>
</comment>
<feature type="binding site" evidence="7">
    <location>
        <position position="196"/>
    </location>
    <ligand>
        <name>L-glutamine</name>
        <dbReference type="ChEBI" id="CHEBI:58359"/>
    </ligand>
</feature>
<dbReference type="HAMAP" id="MF_02090">
    <property type="entry name" value="NadE_glutamine_dep"/>
    <property type="match status" value="1"/>
</dbReference>
<feature type="active site" description="For glutaminase activity" evidence="7">
    <location>
        <position position="111"/>
    </location>
</feature>
<evidence type="ECO:0000256" key="3">
    <source>
        <dbReference type="ARBA" id="ARBA00022598"/>
    </source>
</evidence>
<evidence type="ECO:0000256" key="4">
    <source>
        <dbReference type="ARBA" id="ARBA00022741"/>
    </source>
</evidence>
<sequence length="671" mass="72627">MNLLRLAAASLNQTPLDWAGNRQRIVQAIEEARRKGAGLLVLPELAVTGYGCEDWHFSAAVQRGALDSLVELLPATHGMAVCVGLPLFVDERLYNGAAMIADGRLLGITCKQHLATDGLHYEPRWFRPWPAGAVGAINVGGGETPVGDLLYDLDGVRVGVEVCRDAWVADRPGRRLAQRGADVILNPSASHFSFGKQDVRRRFVIEGSRTFGVAYAYCNLLGNESGQSIFDGGTLIASQGNMVAAGRRLRYDDFTLSSAAVDIDQCRRLKSQAFEAGPRPADAGGATIVCDFSPRTSEDDSPSPPLAAPHAPEDPWEGSADLKHEEFARAVPLALFDYLRKSRTRGFVVSLSGGADSAAVALLVSLMAREGLGQLGAEGLAKRLPAVPGLEGVTDPQELIHRLLACVYQSTRNSSETTRRAAAGLAHALGAEFLAWDVDPMVDRYTTAVGEARGARPDWEHDDAALQNIQARARGPGAWMLANLRSALLLATGNRSEAAVGYATMDGDTCGGLAPIGGVDKAYLREWLDWMETTGPDLTSGRYAVAELAAVNAQAPTAELRPADAAQTDEGDLMPYPVLDAIERAALVELRPPLDALRLVAPLFPEVSREQMAEWVERFFRLWNANQWKRERLAAAFHVDDHSVDPRGWGRFPILSNGFEQELEELRRIAK</sequence>
<evidence type="ECO:0000259" key="11">
    <source>
        <dbReference type="PROSITE" id="PS50263"/>
    </source>
</evidence>
<dbReference type="CDD" id="cd07570">
    <property type="entry name" value="GAT_Gln-NAD-synth"/>
    <property type="match status" value="1"/>
</dbReference>
<dbReference type="CDD" id="cd00553">
    <property type="entry name" value="NAD_synthase"/>
    <property type="match status" value="1"/>
</dbReference>
<dbReference type="Pfam" id="PF02540">
    <property type="entry name" value="NAD_synthase"/>
    <property type="match status" value="1"/>
</dbReference>
<protein>
    <recommendedName>
        <fullName evidence="7 8">Glutamine-dependent NAD(+) synthetase</fullName>
        <ecNumber evidence="7 8">6.3.5.1</ecNumber>
    </recommendedName>
    <alternativeName>
        <fullName evidence="7 8">NAD(+) synthase [glutamine-hydrolyzing]</fullName>
    </alternativeName>
</protein>
<dbReference type="EC" id="6.3.5.1" evidence="7 8"/>
<dbReference type="GO" id="GO:0003952">
    <property type="term" value="F:NAD+ synthase (glutamine-hydrolyzing) activity"/>
    <property type="evidence" value="ECO:0007669"/>
    <property type="project" value="UniProtKB-UniRule"/>
</dbReference>
<comment type="pathway">
    <text evidence="1 7 8">Cofactor biosynthesis; NAD(+) biosynthesis; NAD(+) from deamido-NAD(+) (L-Gln route): step 1/1.</text>
</comment>
<dbReference type="EMBL" id="SJPQ01000001">
    <property type="protein sequence ID" value="TWT90594.1"/>
    <property type="molecule type" value="Genomic_DNA"/>
</dbReference>
<dbReference type="Gene3D" id="3.40.50.620">
    <property type="entry name" value="HUPs"/>
    <property type="match status" value="1"/>
</dbReference>
<proteinExistence type="inferred from homology"/>
<dbReference type="GO" id="GO:0009435">
    <property type="term" value="P:NAD+ biosynthetic process"/>
    <property type="evidence" value="ECO:0007669"/>
    <property type="project" value="UniProtKB-UniRule"/>
</dbReference>
<dbReference type="PANTHER" id="PTHR23090:SF9">
    <property type="entry name" value="GLUTAMINE-DEPENDENT NAD(+) SYNTHETASE"/>
    <property type="match status" value="1"/>
</dbReference>
<dbReference type="InterPro" id="IPR003010">
    <property type="entry name" value="C-N_Hydrolase"/>
</dbReference>
<dbReference type="SUPFAM" id="SSF52402">
    <property type="entry name" value="Adenine nucleotide alpha hydrolases-like"/>
    <property type="match status" value="1"/>
</dbReference>
<keyword evidence="4 7" id="KW-0547">Nucleotide-binding</keyword>
<evidence type="ECO:0000256" key="6">
    <source>
        <dbReference type="ARBA" id="ARBA00023027"/>
    </source>
</evidence>
<dbReference type="UniPathway" id="UPA00253">
    <property type="reaction ID" value="UER00334"/>
</dbReference>
<dbReference type="GO" id="GO:0004359">
    <property type="term" value="F:glutaminase activity"/>
    <property type="evidence" value="ECO:0007669"/>
    <property type="project" value="InterPro"/>
</dbReference>
<feature type="active site" description="Proton acceptor; for glutaminase activity" evidence="7">
    <location>
        <position position="44"/>
    </location>
</feature>
<dbReference type="GO" id="GO:0008795">
    <property type="term" value="F:NAD+ synthase activity"/>
    <property type="evidence" value="ECO:0007669"/>
    <property type="project" value="UniProtKB-UniRule"/>
</dbReference>
<evidence type="ECO:0000256" key="10">
    <source>
        <dbReference type="SAM" id="MobiDB-lite"/>
    </source>
</evidence>
<feature type="region of interest" description="Disordered" evidence="10">
    <location>
        <begin position="292"/>
        <end position="318"/>
    </location>
</feature>
<dbReference type="InterPro" id="IPR036526">
    <property type="entry name" value="C-N_Hydrolase_sf"/>
</dbReference>
<feature type="binding site" evidence="7">
    <location>
        <position position="190"/>
    </location>
    <ligand>
        <name>L-glutamine</name>
        <dbReference type="ChEBI" id="CHEBI:58359"/>
    </ligand>
</feature>
<dbReference type="GO" id="GO:0005737">
    <property type="term" value="C:cytoplasm"/>
    <property type="evidence" value="ECO:0007669"/>
    <property type="project" value="InterPro"/>
</dbReference>
<dbReference type="NCBIfam" id="TIGR00552">
    <property type="entry name" value="nadE"/>
    <property type="match status" value="1"/>
</dbReference>
<keyword evidence="13" id="KW-1185">Reference proteome</keyword>
<keyword evidence="3 7" id="KW-0436">Ligase</keyword>
<feature type="domain" description="CN hydrolase" evidence="11">
    <location>
        <begin position="4"/>
        <end position="263"/>
    </location>
</feature>
<evidence type="ECO:0000256" key="7">
    <source>
        <dbReference type="HAMAP-Rule" id="MF_02090"/>
    </source>
</evidence>
<dbReference type="Proteomes" id="UP000315440">
    <property type="component" value="Unassembled WGS sequence"/>
</dbReference>
<feature type="binding site" evidence="7">
    <location>
        <position position="629"/>
    </location>
    <ligand>
        <name>deamido-NAD(+)</name>
        <dbReference type="ChEBI" id="CHEBI:58437"/>
        <note>ligand shared between two neighboring subunits</note>
    </ligand>
</feature>
<comment type="similarity">
    <text evidence="9">Belongs to the NAD synthetase family.</text>
</comment>
<dbReference type="InterPro" id="IPR022310">
    <property type="entry name" value="NAD/GMP_synthase"/>
</dbReference>
<comment type="caution">
    <text evidence="7">Lacks conserved residue(s) required for the propagation of feature annotation.</text>
</comment>
<feature type="active site" description="Nucleophile; for glutaminase activity" evidence="7">
    <location>
        <position position="163"/>
    </location>
</feature>
<evidence type="ECO:0000256" key="8">
    <source>
        <dbReference type="PIRNR" id="PIRNR006630"/>
    </source>
</evidence>
<dbReference type="PANTHER" id="PTHR23090">
    <property type="entry name" value="NH 3 /GLUTAMINE-DEPENDENT NAD + SYNTHETASE"/>
    <property type="match status" value="1"/>
</dbReference>
<dbReference type="PIRSF" id="PIRSF006630">
    <property type="entry name" value="NADS_GAT"/>
    <property type="match status" value="1"/>
</dbReference>
<feature type="binding site" evidence="7">
    <location>
        <position position="497"/>
    </location>
    <ligand>
        <name>deamido-NAD(+)</name>
        <dbReference type="ChEBI" id="CHEBI:58437"/>
        <note>ligand shared between two neighboring subunits</note>
    </ligand>
</feature>
<evidence type="ECO:0000256" key="1">
    <source>
        <dbReference type="ARBA" id="ARBA00005188"/>
    </source>
</evidence>
<evidence type="ECO:0000256" key="9">
    <source>
        <dbReference type="RuleBase" id="RU003811"/>
    </source>
</evidence>
<comment type="function">
    <text evidence="7">Catalyzes the ATP-dependent amidation of deamido-NAD to form NAD. Uses L-glutamine as a nitrogen source.</text>
</comment>
<evidence type="ECO:0000313" key="13">
    <source>
        <dbReference type="Proteomes" id="UP000315440"/>
    </source>
</evidence>
<dbReference type="GO" id="GO:0005524">
    <property type="term" value="F:ATP binding"/>
    <property type="evidence" value="ECO:0007669"/>
    <property type="project" value="UniProtKB-UniRule"/>
</dbReference>
<evidence type="ECO:0000256" key="5">
    <source>
        <dbReference type="ARBA" id="ARBA00022840"/>
    </source>
</evidence>
<dbReference type="Gene3D" id="3.60.110.10">
    <property type="entry name" value="Carbon-nitrogen hydrolase"/>
    <property type="match status" value="1"/>
</dbReference>
<reference evidence="12 13" key="1">
    <citation type="submission" date="2019-02" db="EMBL/GenBank/DDBJ databases">
        <title>Deep-cultivation of Planctomycetes and their phenomic and genomic characterization uncovers novel biology.</title>
        <authorList>
            <person name="Wiegand S."/>
            <person name="Jogler M."/>
            <person name="Boedeker C."/>
            <person name="Pinto D."/>
            <person name="Vollmers J."/>
            <person name="Rivas-Marin E."/>
            <person name="Kohn T."/>
            <person name="Peeters S.H."/>
            <person name="Heuer A."/>
            <person name="Rast P."/>
            <person name="Oberbeckmann S."/>
            <person name="Bunk B."/>
            <person name="Jeske O."/>
            <person name="Meyerdierks A."/>
            <person name="Storesund J.E."/>
            <person name="Kallscheuer N."/>
            <person name="Luecker S."/>
            <person name="Lage O.M."/>
            <person name="Pohl T."/>
            <person name="Merkel B.J."/>
            <person name="Hornburger P."/>
            <person name="Mueller R.-W."/>
            <person name="Bruemmer F."/>
            <person name="Labrenz M."/>
            <person name="Spormann A.M."/>
            <person name="Op Den Camp H."/>
            <person name="Overmann J."/>
            <person name="Amann R."/>
            <person name="Jetten M.S.M."/>
            <person name="Mascher T."/>
            <person name="Medema M.H."/>
            <person name="Devos D.P."/>
            <person name="Kaster A.-K."/>
            <person name="Ovreas L."/>
            <person name="Rohde M."/>
            <person name="Galperin M.Y."/>
            <person name="Jogler C."/>
        </authorList>
    </citation>
    <scope>NUCLEOTIDE SEQUENCE [LARGE SCALE GENOMIC DNA]</scope>
    <source>
        <strain evidence="12 13">Mal64</strain>
    </source>
</reference>
<dbReference type="PROSITE" id="PS50263">
    <property type="entry name" value="CN_HYDROLASE"/>
    <property type="match status" value="1"/>
</dbReference>
<evidence type="ECO:0000313" key="12">
    <source>
        <dbReference type="EMBL" id="TWT90594.1"/>
    </source>
</evidence>
<comment type="caution">
    <text evidence="12">The sequence shown here is derived from an EMBL/GenBank/DDBJ whole genome shotgun (WGS) entry which is preliminary data.</text>
</comment>
<dbReference type="AlphaFoldDB" id="A0A5C5ZST4"/>
<dbReference type="SUPFAM" id="SSF56317">
    <property type="entry name" value="Carbon-nitrogen hydrolase"/>
    <property type="match status" value="1"/>
</dbReference>
<comment type="similarity">
    <text evidence="2 7 8">In the C-terminal section; belongs to the NAD synthetase family.</text>
</comment>
<dbReference type="OrthoDB" id="9803818at2"/>
<dbReference type="Pfam" id="PF00795">
    <property type="entry name" value="CN_hydrolase"/>
    <property type="match status" value="1"/>
</dbReference>
<evidence type="ECO:0000256" key="2">
    <source>
        <dbReference type="ARBA" id="ARBA00007145"/>
    </source>
</evidence>
<accession>A0A5C5ZST4</accession>
<dbReference type="InterPro" id="IPR003694">
    <property type="entry name" value="NAD_synthase"/>
</dbReference>
<dbReference type="InterPro" id="IPR014729">
    <property type="entry name" value="Rossmann-like_a/b/a_fold"/>
</dbReference>
<keyword evidence="6 7" id="KW-0520">NAD</keyword>
<name>A0A5C5ZST4_9BACT</name>